<reference evidence="2" key="1">
    <citation type="submission" date="2011-05" db="EMBL/GenBank/DDBJ databases">
        <authorList>
            <person name="Richards S.R."/>
            <person name="Qu J."/>
            <person name="Jiang H."/>
            <person name="Jhangiani S.N."/>
            <person name="Agravi P."/>
            <person name="Goodspeed R."/>
            <person name="Gross S."/>
            <person name="Mandapat C."/>
            <person name="Jackson L."/>
            <person name="Mathew T."/>
            <person name="Pu L."/>
            <person name="Thornton R."/>
            <person name="Saada N."/>
            <person name="Wilczek-Boney K.B."/>
            <person name="Lee S."/>
            <person name="Kovar C."/>
            <person name="Wu Y."/>
            <person name="Scherer S.E."/>
            <person name="Worley K.C."/>
            <person name="Muzny D.M."/>
            <person name="Gibbs R."/>
        </authorList>
    </citation>
    <scope>NUCLEOTIDE SEQUENCE</scope>
    <source>
        <strain evidence="2">Brora</strain>
    </source>
</reference>
<dbReference type="Proteomes" id="UP000014500">
    <property type="component" value="Unassembled WGS sequence"/>
</dbReference>
<name>T1JA85_STRMM</name>
<organism evidence="1 2">
    <name type="scientific">Strigamia maritima</name>
    <name type="common">European centipede</name>
    <name type="synonym">Geophilus maritimus</name>
    <dbReference type="NCBI Taxonomy" id="126957"/>
    <lineage>
        <taxon>Eukaryota</taxon>
        <taxon>Metazoa</taxon>
        <taxon>Ecdysozoa</taxon>
        <taxon>Arthropoda</taxon>
        <taxon>Myriapoda</taxon>
        <taxon>Chilopoda</taxon>
        <taxon>Pleurostigmophora</taxon>
        <taxon>Geophilomorpha</taxon>
        <taxon>Linotaeniidae</taxon>
        <taxon>Strigamia</taxon>
    </lineage>
</organism>
<proteinExistence type="predicted"/>
<reference evidence="1" key="2">
    <citation type="submission" date="2015-02" db="UniProtKB">
        <authorList>
            <consortium name="EnsemblMetazoa"/>
        </authorList>
    </citation>
    <scope>IDENTIFICATION</scope>
</reference>
<evidence type="ECO:0000313" key="1">
    <source>
        <dbReference type="EnsemblMetazoa" id="SMAR010644-PA"/>
    </source>
</evidence>
<keyword evidence="2" id="KW-1185">Reference proteome</keyword>
<evidence type="ECO:0000313" key="2">
    <source>
        <dbReference type="Proteomes" id="UP000014500"/>
    </source>
</evidence>
<accession>T1JA85</accession>
<dbReference type="HOGENOM" id="CLU_2609092_0_0_1"/>
<dbReference type="AlphaFoldDB" id="T1JA85"/>
<protein>
    <submittedName>
        <fullName evidence="1">Uncharacterized protein</fullName>
    </submittedName>
</protein>
<dbReference type="EMBL" id="JH431987">
    <property type="status" value="NOT_ANNOTATED_CDS"/>
    <property type="molecule type" value="Genomic_DNA"/>
</dbReference>
<sequence>MGKEPSVSANPIKKFILKLGLKVDEFGKTLEVKILPGEEKVVVLSPVERFRNSHAAGDVQLNDESISPAVKKKFVEPAG</sequence>
<dbReference type="EnsemblMetazoa" id="SMAR010644-RA">
    <property type="protein sequence ID" value="SMAR010644-PA"/>
    <property type="gene ID" value="SMAR010644"/>
</dbReference>